<dbReference type="Proteomes" id="UP000427906">
    <property type="component" value="Chromosome"/>
</dbReference>
<organism evidence="1 2">
    <name type="scientific">Desulfosarcina alkanivorans</name>
    <dbReference type="NCBI Taxonomy" id="571177"/>
    <lineage>
        <taxon>Bacteria</taxon>
        <taxon>Pseudomonadati</taxon>
        <taxon>Thermodesulfobacteriota</taxon>
        <taxon>Desulfobacteria</taxon>
        <taxon>Desulfobacterales</taxon>
        <taxon>Desulfosarcinaceae</taxon>
        <taxon>Desulfosarcina</taxon>
    </lineage>
</organism>
<protein>
    <recommendedName>
        <fullName evidence="3">Zinc/iron-chelating domain-containing protein</fullName>
    </recommendedName>
</protein>
<keyword evidence="2" id="KW-1185">Reference proteome</keyword>
<evidence type="ECO:0000313" key="1">
    <source>
        <dbReference type="EMBL" id="BBO69386.1"/>
    </source>
</evidence>
<name>A0A5K7YJK6_9BACT</name>
<sequence length="238" mass="26576">MIPLSHGKSSEMNLNAKLTILEQMVDIYDRFIGEFDLACEKYCAHCCTANVTMTTLEGYRIITHLEKAGDMHCLETIARQSHPDRFKPRVSINRMADICARDGDPPEEQMDPSAGPCPVLADDACSLYGVRPFGCRCMVSARNCGQTGFADMDPFILTVNDVFLQHLEHIDAQGFSGNFSDVMQFLDSEKNRQAYTAGQLGPPPAGLVANQPVFVLMIPPEHRDRIQPWLKQIRSIQV</sequence>
<gene>
    <name evidence="1" type="ORF">DSCA_33160</name>
</gene>
<accession>A0A5K7YJK6</accession>
<evidence type="ECO:0000313" key="2">
    <source>
        <dbReference type="Proteomes" id="UP000427906"/>
    </source>
</evidence>
<dbReference type="KEGG" id="dalk:DSCA_33160"/>
<evidence type="ECO:0008006" key="3">
    <source>
        <dbReference type="Google" id="ProtNLM"/>
    </source>
</evidence>
<proteinExistence type="predicted"/>
<dbReference type="EMBL" id="AP021874">
    <property type="protein sequence ID" value="BBO69386.1"/>
    <property type="molecule type" value="Genomic_DNA"/>
</dbReference>
<dbReference type="AlphaFoldDB" id="A0A5K7YJK6"/>
<reference evidence="1 2" key="1">
    <citation type="submission" date="2019-11" db="EMBL/GenBank/DDBJ databases">
        <title>Comparative genomics of hydrocarbon-degrading Desulfosarcina strains.</title>
        <authorList>
            <person name="Watanabe M."/>
            <person name="Kojima H."/>
            <person name="Fukui M."/>
        </authorList>
    </citation>
    <scope>NUCLEOTIDE SEQUENCE [LARGE SCALE GENOMIC DNA]</scope>
    <source>
        <strain evidence="1 2">PL12</strain>
    </source>
</reference>